<dbReference type="Pfam" id="PF00535">
    <property type="entry name" value="Glycos_transf_2"/>
    <property type="match status" value="1"/>
</dbReference>
<keyword evidence="2" id="KW-0808">Transferase</keyword>
<dbReference type="PANTHER" id="PTHR22916">
    <property type="entry name" value="GLYCOSYLTRANSFERASE"/>
    <property type="match status" value="1"/>
</dbReference>
<feature type="domain" description="Glycosyltransferase 2-like" evidence="1">
    <location>
        <begin position="8"/>
        <end position="169"/>
    </location>
</feature>
<name>A0A2M6WXC2_9BACT</name>
<dbReference type="SUPFAM" id="SSF53448">
    <property type="entry name" value="Nucleotide-diphospho-sugar transferases"/>
    <property type="match status" value="1"/>
</dbReference>
<dbReference type="Proteomes" id="UP000228596">
    <property type="component" value="Unassembled WGS sequence"/>
</dbReference>
<gene>
    <name evidence="2" type="ORF">COT77_01290</name>
</gene>
<dbReference type="AlphaFoldDB" id="A0A2M6WXC2"/>
<proteinExistence type="predicted"/>
<comment type="caution">
    <text evidence="2">The sequence shown here is derived from an EMBL/GenBank/DDBJ whole genome shotgun (WGS) entry which is preliminary data.</text>
</comment>
<dbReference type="Gene3D" id="3.90.550.10">
    <property type="entry name" value="Spore Coat Polysaccharide Biosynthesis Protein SpsA, Chain A"/>
    <property type="match status" value="1"/>
</dbReference>
<dbReference type="InterPro" id="IPR029044">
    <property type="entry name" value="Nucleotide-diphossugar_trans"/>
</dbReference>
<reference evidence="3" key="1">
    <citation type="submission" date="2017-09" db="EMBL/GenBank/DDBJ databases">
        <title>Depth-based differentiation of microbial function through sediment-hosted aquifers and enrichment of novel symbionts in the deep terrestrial subsurface.</title>
        <authorList>
            <person name="Probst A.J."/>
            <person name="Ladd B."/>
            <person name="Jarett J.K."/>
            <person name="Geller-Mcgrath D.E."/>
            <person name="Sieber C.M.K."/>
            <person name="Emerson J.B."/>
            <person name="Anantharaman K."/>
            <person name="Thomas B.C."/>
            <person name="Malmstrom R."/>
            <person name="Stieglmeier M."/>
            <person name="Klingl A."/>
            <person name="Woyke T."/>
            <person name="Ryan C.M."/>
            <person name="Banfield J.F."/>
        </authorList>
    </citation>
    <scope>NUCLEOTIDE SEQUENCE [LARGE SCALE GENOMIC DNA]</scope>
</reference>
<evidence type="ECO:0000259" key="1">
    <source>
        <dbReference type="Pfam" id="PF00535"/>
    </source>
</evidence>
<protein>
    <submittedName>
        <fullName evidence="2">Glycosyl transferase</fullName>
    </submittedName>
</protein>
<dbReference type="EMBL" id="PEZV01000009">
    <property type="protein sequence ID" value="PIT97454.1"/>
    <property type="molecule type" value="Genomic_DNA"/>
</dbReference>
<dbReference type="InterPro" id="IPR001173">
    <property type="entry name" value="Glyco_trans_2-like"/>
</dbReference>
<accession>A0A2M6WXC2</accession>
<dbReference type="PANTHER" id="PTHR22916:SF3">
    <property type="entry name" value="UDP-GLCNAC:BETAGAL BETA-1,3-N-ACETYLGLUCOSAMINYLTRANSFERASE-LIKE PROTEIN 1"/>
    <property type="match status" value="1"/>
</dbReference>
<dbReference type="GO" id="GO:0016758">
    <property type="term" value="F:hexosyltransferase activity"/>
    <property type="evidence" value="ECO:0007669"/>
    <property type="project" value="UniProtKB-ARBA"/>
</dbReference>
<evidence type="ECO:0000313" key="2">
    <source>
        <dbReference type="EMBL" id="PIT97454.1"/>
    </source>
</evidence>
<sequence>MSFIPKVSIIIPVYNGSDFLPQAIDSALSQTYKNIEIIVVNDGSNDRGATKKIAKSYGNKIRYFYKKNGGVASALNLGIKKMNGQYFSWLSHDDVYYPNKVQAQIDFLKKLKNKNVVLYSDFDLIDNTSKVFRSVRINSSAPEKFQFALIISSPVSGCTTLVPKTIFDKIGLFKENLMTIQDYDMWFRIAEKYDFIHIPKVLIKSRRHPDQGINKMSTLCSKEGNTFYTRIVSQLTPSKILKISNQKLGKFYLACTFGLYKKGYKKSSLLAFRMFLGLREKSY</sequence>
<evidence type="ECO:0000313" key="3">
    <source>
        <dbReference type="Proteomes" id="UP000228596"/>
    </source>
</evidence>
<organism evidence="2 3">
    <name type="scientific">Candidatus Berkelbacteria bacterium CG10_big_fil_rev_8_21_14_0_10_41_12</name>
    <dbReference type="NCBI Taxonomy" id="1974513"/>
    <lineage>
        <taxon>Bacteria</taxon>
        <taxon>Candidatus Berkelbacteria</taxon>
    </lineage>
</organism>